<comment type="similarity">
    <text evidence="3">Belongs to the glycosyl hydrolase 18 family.</text>
</comment>
<evidence type="ECO:0000256" key="1">
    <source>
        <dbReference type="ARBA" id="ARBA00004371"/>
    </source>
</evidence>
<sequence>MRRTSVNVKLEFWRDTSEKKGFRLRRAKTEYMELKFSSARRMDDFVIKLGDQDIPRKARQRSYVIVKDHSRHLLSVNQRFALFRELCLLVVPISFCLSCRNSRGYDIAKEFNPKFTHLSPVWYELRSQGRKIFLDGRHNADKGWVSELWKNGNALVLPRVVLEAFPADLLLNRKQLTKACDIILKECKEMGYDGIVLESWSRWAQYGVLHDPELRKMDSACNQSRCGTGVVDEFGREWERCMGLEALEFIKLLALGMHSVNSARNASHHLELIFVIPAPHSENLADYDFGPQELRELGDYVDGFSLMTYDFSGPQNPGPNAPLSWIHSSMELLLGGDDKDGVHGRAHLIFLGINLYGNDFALSKGSGSGAIMGWDYLSLLEKHSPRFLWDEKSAEHFFIYSLDNIHHSVFYPSLKSISVRLDEARAWGAGVSLWEIGQGLDYFYELL</sequence>
<evidence type="ECO:0000256" key="7">
    <source>
        <dbReference type="ARBA" id="ARBA00040976"/>
    </source>
</evidence>
<comment type="caution">
    <text evidence="9">The sequence shown here is derived from an EMBL/GenBank/DDBJ whole genome shotgun (WGS) entry which is preliminary data.</text>
</comment>
<reference evidence="9 10" key="1">
    <citation type="journal article" date="2022" name="Nat. Plants">
        <title>Genomes of leafy and leafless Platanthera orchids illuminate the evolution of mycoheterotrophy.</title>
        <authorList>
            <person name="Li M.H."/>
            <person name="Liu K.W."/>
            <person name="Li Z."/>
            <person name="Lu H.C."/>
            <person name="Ye Q.L."/>
            <person name="Zhang D."/>
            <person name="Wang J.Y."/>
            <person name="Li Y.F."/>
            <person name="Zhong Z.M."/>
            <person name="Liu X."/>
            <person name="Yu X."/>
            <person name="Liu D.K."/>
            <person name="Tu X.D."/>
            <person name="Liu B."/>
            <person name="Hao Y."/>
            <person name="Liao X.Y."/>
            <person name="Jiang Y.T."/>
            <person name="Sun W.H."/>
            <person name="Chen J."/>
            <person name="Chen Y.Q."/>
            <person name="Ai Y."/>
            <person name="Zhai J.W."/>
            <person name="Wu S.S."/>
            <person name="Zhou Z."/>
            <person name="Hsiao Y.Y."/>
            <person name="Wu W.L."/>
            <person name="Chen Y.Y."/>
            <person name="Lin Y.F."/>
            <person name="Hsu J.L."/>
            <person name="Li C.Y."/>
            <person name="Wang Z.W."/>
            <person name="Zhao X."/>
            <person name="Zhong W.Y."/>
            <person name="Ma X.K."/>
            <person name="Ma L."/>
            <person name="Huang J."/>
            <person name="Chen G.Z."/>
            <person name="Huang M.Z."/>
            <person name="Huang L."/>
            <person name="Peng D.H."/>
            <person name="Luo Y.B."/>
            <person name="Zou S.Q."/>
            <person name="Chen S.P."/>
            <person name="Lan S."/>
            <person name="Tsai W.C."/>
            <person name="Van de Peer Y."/>
            <person name="Liu Z.J."/>
        </authorList>
    </citation>
    <scope>NUCLEOTIDE SEQUENCE [LARGE SCALE GENOMIC DNA]</scope>
    <source>
        <strain evidence="9">Lor287</strain>
    </source>
</reference>
<accession>A0AAP0GB93</accession>
<name>A0AAP0GB93_9ASPA</name>
<dbReference type="SMART" id="SM00636">
    <property type="entry name" value="Glyco_18"/>
    <property type="match status" value="1"/>
</dbReference>
<dbReference type="GO" id="GO:0070492">
    <property type="term" value="F:oligosaccharide binding"/>
    <property type="evidence" value="ECO:0007669"/>
    <property type="project" value="TreeGrafter"/>
</dbReference>
<evidence type="ECO:0000313" key="9">
    <source>
        <dbReference type="EMBL" id="KAK8949217.1"/>
    </source>
</evidence>
<comment type="subcellular location">
    <subcellularLocation>
        <location evidence="1">Lysosome</location>
    </subcellularLocation>
    <subcellularLocation>
        <location evidence="2">Secreted</location>
    </subcellularLocation>
</comment>
<evidence type="ECO:0000256" key="5">
    <source>
        <dbReference type="ARBA" id="ARBA00022729"/>
    </source>
</evidence>
<protein>
    <recommendedName>
        <fullName evidence="7">Chitinase domain-containing protein 1</fullName>
    </recommendedName>
</protein>
<dbReference type="Gene3D" id="3.10.50.10">
    <property type="match status" value="1"/>
</dbReference>
<dbReference type="FunFam" id="3.10.50.10:FF:000002">
    <property type="entry name" value="Chitinase domain-containing protein 1"/>
    <property type="match status" value="1"/>
</dbReference>
<evidence type="ECO:0000256" key="2">
    <source>
        <dbReference type="ARBA" id="ARBA00004613"/>
    </source>
</evidence>
<keyword evidence="4" id="KW-0964">Secreted</keyword>
<dbReference type="SUPFAM" id="SSF51445">
    <property type="entry name" value="(Trans)glycosidases"/>
    <property type="match status" value="1"/>
</dbReference>
<dbReference type="PANTHER" id="PTHR46066">
    <property type="entry name" value="CHITINASE DOMAIN-CONTAINING PROTEIN 1 FAMILY MEMBER"/>
    <property type="match status" value="1"/>
</dbReference>
<dbReference type="Pfam" id="PF00704">
    <property type="entry name" value="Glyco_hydro_18"/>
    <property type="match status" value="1"/>
</dbReference>
<dbReference type="GO" id="GO:0005975">
    <property type="term" value="P:carbohydrate metabolic process"/>
    <property type="evidence" value="ECO:0007669"/>
    <property type="project" value="InterPro"/>
</dbReference>
<evidence type="ECO:0000259" key="8">
    <source>
        <dbReference type="PROSITE" id="PS51910"/>
    </source>
</evidence>
<dbReference type="CDD" id="cd02876">
    <property type="entry name" value="GH18_SI-CLP"/>
    <property type="match status" value="1"/>
</dbReference>
<organism evidence="9 10">
    <name type="scientific">Platanthera zijinensis</name>
    <dbReference type="NCBI Taxonomy" id="2320716"/>
    <lineage>
        <taxon>Eukaryota</taxon>
        <taxon>Viridiplantae</taxon>
        <taxon>Streptophyta</taxon>
        <taxon>Embryophyta</taxon>
        <taxon>Tracheophyta</taxon>
        <taxon>Spermatophyta</taxon>
        <taxon>Magnoliopsida</taxon>
        <taxon>Liliopsida</taxon>
        <taxon>Asparagales</taxon>
        <taxon>Orchidaceae</taxon>
        <taxon>Orchidoideae</taxon>
        <taxon>Orchideae</taxon>
        <taxon>Orchidinae</taxon>
        <taxon>Platanthera</taxon>
    </lineage>
</organism>
<proteinExistence type="inferred from homology"/>
<keyword evidence="10" id="KW-1185">Reference proteome</keyword>
<dbReference type="PROSITE" id="PS51910">
    <property type="entry name" value="GH18_2"/>
    <property type="match status" value="1"/>
</dbReference>
<evidence type="ECO:0000256" key="3">
    <source>
        <dbReference type="ARBA" id="ARBA00009336"/>
    </source>
</evidence>
<evidence type="ECO:0000313" key="10">
    <source>
        <dbReference type="Proteomes" id="UP001418222"/>
    </source>
</evidence>
<dbReference type="InterPro" id="IPR011583">
    <property type="entry name" value="Chitinase_II/V-like_cat"/>
</dbReference>
<dbReference type="Gene3D" id="3.20.20.80">
    <property type="entry name" value="Glycosidases"/>
    <property type="match status" value="1"/>
</dbReference>
<dbReference type="PANTHER" id="PTHR46066:SF2">
    <property type="entry name" value="CHITINASE DOMAIN-CONTAINING PROTEIN 1"/>
    <property type="match status" value="1"/>
</dbReference>
<evidence type="ECO:0000256" key="4">
    <source>
        <dbReference type="ARBA" id="ARBA00022525"/>
    </source>
</evidence>
<gene>
    <name evidence="9" type="ORF">KSP39_PZI006150</name>
</gene>
<dbReference type="GO" id="GO:0012505">
    <property type="term" value="C:endomembrane system"/>
    <property type="evidence" value="ECO:0007669"/>
    <property type="project" value="TreeGrafter"/>
</dbReference>
<dbReference type="InterPro" id="IPR029070">
    <property type="entry name" value="Chitinase_insertion_sf"/>
</dbReference>
<dbReference type="GO" id="GO:0005576">
    <property type="term" value="C:extracellular region"/>
    <property type="evidence" value="ECO:0007669"/>
    <property type="project" value="UniProtKB-SubCell"/>
</dbReference>
<dbReference type="GO" id="GO:0005764">
    <property type="term" value="C:lysosome"/>
    <property type="evidence" value="ECO:0007669"/>
    <property type="project" value="UniProtKB-SubCell"/>
</dbReference>
<dbReference type="InterPro" id="IPR001223">
    <property type="entry name" value="Glyco_hydro18_cat"/>
</dbReference>
<dbReference type="InterPro" id="IPR017853">
    <property type="entry name" value="GH"/>
</dbReference>
<keyword evidence="5" id="KW-0732">Signal</keyword>
<evidence type="ECO:0000256" key="6">
    <source>
        <dbReference type="ARBA" id="ARBA00023228"/>
    </source>
</evidence>
<feature type="domain" description="GH18" evidence="8">
    <location>
        <begin position="92"/>
        <end position="447"/>
    </location>
</feature>
<keyword evidence="6" id="KW-0458">Lysosome</keyword>
<dbReference type="AlphaFoldDB" id="A0AAP0GB93"/>
<dbReference type="GO" id="GO:0008061">
    <property type="term" value="F:chitin binding"/>
    <property type="evidence" value="ECO:0007669"/>
    <property type="project" value="InterPro"/>
</dbReference>
<dbReference type="EMBL" id="JBBWWQ010000004">
    <property type="protein sequence ID" value="KAK8949217.1"/>
    <property type="molecule type" value="Genomic_DNA"/>
</dbReference>
<dbReference type="Proteomes" id="UP001418222">
    <property type="component" value="Unassembled WGS sequence"/>
</dbReference>